<keyword evidence="2" id="KW-1133">Transmembrane helix</keyword>
<evidence type="ECO:0000256" key="1">
    <source>
        <dbReference type="SAM" id="MobiDB-lite"/>
    </source>
</evidence>
<organism evidence="3 4">
    <name type="scientific">Plectus sambesii</name>
    <dbReference type="NCBI Taxonomy" id="2011161"/>
    <lineage>
        <taxon>Eukaryota</taxon>
        <taxon>Metazoa</taxon>
        <taxon>Ecdysozoa</taxon>
        <taxon>Nematoda</taxon>
        <taxon>Chromadorea</taxon>
        <taxon>Plectida</taxon>
        <taxon>Plectina</taxon>
        <taxon>Plectoidea</taxon>
        <taxon>Plectidae</taxon>
        <taxon>Plectus</taxon>
    </lineage>
</organism>
<keyword evidence="3" id="KW-1185">Reference proteome</keyword>
<dbReference type="Proteomes" id="UP000887566">
    <property type="component" value="Unplaced"/>
</dbReference>
<feature type="region of interest" description="Disordered" evidence="1">
    <location>
        <begin position="187"/>
        <end position="218"/>
    </location>
</feature>
<proteinExistence type="predicted"/>
<evidence type="ECO:0000256" key="2">
    <source>
        <dbReference type="SAM" id="Phobius"/>
    </source>
</evidence>
<dbReference type="WBParaSite" id="PSAMB.scaffold314size57232.g4571.t1">
    <property type="protein sequence ID" value="PSAMB.scaffold314size57232.g4571.t1"/>
    <property type="gene ID" value="PSAMB.scaffold314size57232.g4571"/>
</dbReference>
<accession>A0A914W6B0</accession>
<sequence length="252" mass="29413">MTEVGAALEAAPIPLPFLVGFGYWAAGRLLGAVAAMGKCVHLFFFVALVFLLRSYVEAKTYSPGSWPALGADYYPPRNPYSWQYMWNKRSPRNPYSWILSAKRASRNPYSWMNAEKRASRNPYSWMSAEKRAPRNSYSWMSTTDWKNNDVMPLIPEEIVEEMDNEEKRTPRNPYSWMVRNSKRATRNPYSWLTTTDNDEQQRPKPPSDKPICQDDASSDCRKSCKRYYVHLRKPKLIFQDQYRAGECLFDSR</sequence>
<reference evidence="4" key="1">
    <citation type="submission" date="2022-11" db="UniProtKB">
        <authorList>
            <consortium name="WormBaseParasite"/>
        </authorList>
    </citation>
    <scope>IDENTIFICATION</scope>
</reference>
<keyword evidence="2" id="KW-0812">Transmembrane</keyword>
<evidence type="ECO:0000313" key="3">
    <source>
        <dbReference type="Proteomes" id="UP000887566"/>
    </source>
</evidence>
<keyword evidence="2" id="KW-0472">Membrane</keyword>
<protein>
    <submittedName>
        <fullName evidence="4">Uncharacterized protein</fullName>
    </submittedName>
</protein>
<feature type="transmembrane region" description="Helical" evidence="2">
    <location>
        <begin position="29"/>
        <end position="52"/>
    </location>
</feature>
<evidence type="ECO:0000313" key="4">
    <source>
        <dbReference type="WBParaSite" id="PSAMB.scaffold314size57232.g4571.t1"/>
    </source>
</evidence>
<dbReference type="AlphaFoldDB" id="A0A914W6B0"/>
<name>A0A914W6B0_9BILA</name>